<evidence type="ECO:0000256" key="8">
    <source>
        <dbReference type="ARBA" id="ARBA00023136"/>
    </source>
</evidence>
<dbReference type="SMART" id="SM00062">
    <property type="entry name" value="PBPb"/>
    <property type="match status" value="1"/>
</dbReference>
<keyword evidence="5 9" id="KW-0812">Transmembrane</keyword>
<dbReference type="CDD" id="cd06261">
    <property type="entry name" value="TM_PBP2"/>
    <property type="match status" value="1"/>
</dbReference>
<evidence type="ECO:0000256" key="6">
    <source>
        <dbReference type="ARBA" id="ARBA00022970"/>
    </source>
</evidence>
<evidence type="ECO:0000256" key="2">
    <source>
        <dbReference type="ARBA" id="ARBA00010072"/>
    </source>
</evidence>
<dbReference type="PANTHER" id="PTHR30614:SF20">
    <property type="entry name" value="GLUTAMINE TRANSPORT SYSTEM PERMEASE PROTEIN GLNP"/>
    <property type="match status" value="1"/>
</dbReference>
<reference evidence="11 12" key="1">
    <citation type="submission" date="2024-09" db="EMBL/GenBank/DDBJ databases">
        <authorList>
            <person name="Sun Q."/>
            <person name="Mori K."/>
        </authorList>
    </citation>
    <scope>NUCLEOTIDE SEQUENCE [LARGE SCALE GENOMIC DNA]</scope>
    <source>
        <strain evidence="11 12">CCM 4839</strain>
    </source>
</reference>
<dbReference type="InterPro" id="IPR001320">
    <property type="entry name" value="Iontro_rcpt_C"/>
</dbReference>
<feature type="transmembrane region" description="Helical" evidence="9">
    <location>
        <begin position="417"/>
        <end position="436"/>
    </location>
</feature>
<dbReference type="Proteomes" id="UP001589818">
    <property type="component" value="Unassembled WGS sequence"/>
</dbReference>
<evidence type="ECO:0000256" key="5">
    <source>
        <dbReference type="ARBA" id="ARBA00022692"/>
    </source>
</evidence>
<comment type="subcellular location">
    <subcellularLocation>
        <location evidence="1 9">Cell membrane</location>
        <topology evidence="1 9">Multi-pass membrane protein</topology>
    </subcellularLocation>
</comment>
<feature type="domain" description="ABC transmembrane type-1" evidence="10">
    <location>
        <begin position="312"/>
        <end position="501"/>
    </location>
</feature>
<feature type="transmembrane region" description="Helical" evidence="9">
    <location>
        <begin position="312"/>
        <end position="336"/>
    </location>
</feature>
<dbReference type="InterPro" id="IPR043429">
    <property type="entry name" value="ArtM/GltK/GlnP/TcyL/YhdX-like"/>
</dbReference>
<evidence type="ECO:0000259" key="10">
    <source>
        <dbReference type="PROSITE" id="PS50928"/>
    </source>
</evidence>
<dbReference type="SUPFAM" id="SSF53850">
    <property type="entry name" value="Periplasmic binding protein-like II"/>
    <property type="match status" value="1"/>
</dbReference>
<evidence type="ECO:0000313" key="11">
    <source>
        <dbReference type="EMBL" id="MFC0391863.1"/>
    </source>
</evidence>
<keyword evidence="7 9" id="KW-1133">Transmembrane helix</keyword>
<comment type="caution">
    <text evidence="11">The sequence shown here is derived from an EMBL/GenBank/DDBJ whole genome shotgun (WGS) entry which is preliminary data.</text>
</comment>
<sequence>MSKMLKWTLTALVGILVLTGGFTNVHALSLFGSGSDQAGSGDLFAGLLGETSQEAATDNAEKKTIVMGTSPDYAPYESVDAKGGGEIIGMDIDIANHIADKLGYELKISSMDFNGLLAALQTKRVDFVMSAMSVTEERKQSIDFSDSYYAARNTIVSSEEDNFTSLDQLKGKRIGVQLGSTQEKVTQELKDASVKKLNRIPDMIQEIRAGRLDAAIIEDAIALEYTTSNPELKFNMIPASSGDEGYAIAFPKGSALTNDFNRVLEEMKNDGTLQAITDKWFGNENEEENKRGSGVIDFGVLEGYASYLLRGVFITLLFTFVSALFGFVWGAILSLFKISSIKPLQWFATVYTSVFRGTPLLLQLILFYYATPQLTGYDITALQAAGLAFGLNSAAYLSETIRGGILAVDKGQREAAMALGIPYGTMMVSIIFPQAIKTILPALVNECVALVKESSLISVIGVADLMRRANVVQADTGRALEPLLFIGAIYYILVLVLTSLARLLERRMRRSD</sequence>
<keyword evidence="8 9" id="KW-0472">Membrane</keyword>
<dbReference type="PANTHER" id="PTHR30614">
    <property type="entry name" value="MEMBRANE COMPONENT OF AMINO ACID ABC TRANSPORTER"/>
    <property type="match status" value="1"/>
</dbReference>
<accession>A0ABV6J7K8</accession>
<protein>
    <submittedName>
        <fullName evidence="11">ABC transporter substrate-binding protein/permease</fullName>
    </submittedName>
</protein>
<dbReference type="NCBIfam" id="TIGR01726">
    <property type="entry name" value="HEQRo_perm_3TM"/>
    <property type="match status" value="1"/>
</dbReference>
<dbReference type="RefSeq" id="WP_256555399.1">
    <property type="nucleotide sequence ID" value="NZ_JANHOF010000007.1"/>
</dbReference>
<dbReference type="InterPro" id="IPR035906">
    <property type="entry name" value="MetI-like_sf"/>
</dbReference>
<dbReference type="InterPro" id="IPR010065">
    <property type="entry name" value="AA_ABC_transptr_permease_3TM"/>
</dbReference>
<feature type="transmembrane region" description="Helical" evidence="9">
    <location>
        <begin position="376"/>
        <end position="397"/>
    </location>
</feature>
<dbReference type="InterPro" id="IPR000515">
    <property type="entry name" value="MetI-like"/>
</dbReference>
<keyword evidence="12" id="KW-1185">Reference proteome</keyword>
<keyword evidence="3 9" id="KW-0813">Transport</keyword>
<dbReference type="Pfam" id="PF00528">
    <property type="entry name" value="BPD_transp_1"/>
    <property type="match status" value="1"/>
</dbReference>
<name>A0ABV6J7K8_9BACL</name>
<dbReference type="Pfam" id="PF00497">
    <property type="entry name" value="SBP_bac_3"/>
    <property type="match status" value="1"/>
</dbReference>
<comment type="similarity">
    <text evidence="2">Belongs to the binding-protein-dependent transport system permease family. HisMQ subfamily.</text>
</comment>
<evidence type="ECO:0000313" key="12">
    <source>
        <dbReference type="Proteomes" id="UP001589818"/>
    </source>
</evidence>
<feature type="transmembrane region" description="Helical" evidence="9">
    <location>
        <begin position="348"/>
        <end position="370"/>
    </location>
</feature>
<dbReference type="EMBL" id="JBHLVF010000013">
    <property type="protein sequence ID" value="MFC0391863.1"/>
    <property type="molecule type" value="Genomic_DNA"/>
</dbReference>
<dbReference type="SUPFAM" id="SSF161098">
    <property type="entry name" value="MetI-like"/>
    <property type="match status" value="1"/>
</dbReference>
<organism evidence="11 12">
    <name type="scientific">Paenibacillus mendelii</name>
    <dbReference type="NCBI Taxonomy" id="206163"/>
    <lineage>
        <taxon>Bacteria</taxon>
        <taxon>Bacillati</taxon>
        <taxon>Bacillota</taxon>
        <taxon>Bacilli</taxon>
        <taxon>Bacillales</taxon>
        <taxon>Paenibacillaceae</taxon>
        <taxon>Paenibacillus</taxon>
    </lineage>
</organism>
<evidence type="ECO:0000256" key="3">
    <source>
        <dbReference type="ARBA" id="ARBA00022448"/>
    </source>
</evidence>
<evidence type="ECO:0000256" key="7">
    <source>
        <dbReference type="ARBA" id="ARBA00022989"/>
    </source>
</evidence>
<dbReference type="Gene3D" id="3.40.190.10">
    <property type="entry name" value="Periplasmic binding protein-like II"/>
    <property type="match status" value="2"/>
</dbReference>
<evidence type="ECO:0000256" key="1">
    <source>
        <dbReference type="ARBA" id="ARBA00004651"/>
    </source>
</evidence>
<evidence type="ECO:0000256" key="9">
    <source>
        <dbReference type="RuleBase" id="RU363032"/>
    </source>
</evidence>
<proteinExistence type="inferred from homology"/>
<dbReference type="PROSITE" id="PS50928">
    <property type="entry name" value="ABC_TM1"/>
    <property type="match status" value="1"/>
</dbReference>
<gene>
    <name evidence="11" type="ORF">ACFFJ8_10880</name>
</gene>
<dbReference type="InterPro" id="IPR001638">
    <property type="entry name" value="Solute-binding_3/MltF_N"/>
</dbReference>
<keyword evidence="6" id="KW-0029">Amino-acid transport</keyword>
<feature type="transmembrane region" description="Helical" evidence="9">
    <location>
        <begin position="483"/>
        <end position="504"/>
    </location>
</feature>
<evidence type="ECO:0000256" key="4">
    <source>
        <dbReference type="ARBA" id="ARBA00022475"/>
    </source>
</evidence>
<dbReference type="Gene3D" id="1.10.3720.10">
    <property type="entry name" value="MetI-like"/>
    <property type="match status" value="1"/>
</dbReference>
<keyword evidence="4" id="KW-1003">Cell membrane</keyword>
<dbReference type="SMART" id="SM00079">
    <property type="entry name" value="PBPe"/>
    <property type="match status" value="1"/>
</dbReference>